<feature type="transmembrane region" description="Helical" evidence="4">
    <location>
        <begin position="122"/>
        <end position="140"/>
    </location>
</feature>
<sequence length="388" mass="40654">MTSGSKQTAVDGAPPHVDDDVHAELVALMFHTMTPLLTVGGMTIGLSLLVGLRTGHWQALLIACAAGLVTAFRIGCFIGYRREAQPKRSRLWERRYALGTTLFSAVLASFSIYAFAMGNGNARVMAVVMVVGYCAGIVTRASVRPQLAVRAVIAAAVPLTIVAGAGLTPERIGIAVALAALIVVSLDTVKNTYAITVDQIVTRRAFARQAAFDGLTGLANRTMLEERLAALLASGRSGVGVHFIDLDHFKLANDTHGHAAGDAVLRVVGERLRAIGHPVAFAARYGGDEFVVVQAPVTRLEEVERLGITLVDLIGTACWWNGKEVPMGASVGSIVVDRAHDDAAAAIAAADAAMIAAKRTGRGRAVLRPLEPVDGEDPAGADARGRAA</sequence>
<dbReference type="NCBIfam" id="TIGR00254">
    <property type="entry name" value="GGDEF"/>
    <property type="match status" value="1"/>
</dbReference>
<evidence type="ECO:0000256" key="1">
    <source>
        <dbReference type="ARBA" id="ARBA00012528"/>
    </source>
</evidence>
<organism evidence="6 7">
    <name type="scientific">Sphingomonas jejuensis</name>
    <dbReference type="NCBI Taxonomy" id="904715"/>
    <lineage>
        <taxon>Bacteria</taxon>
        <taxon>Pseudomonadati</taxon>
        <taxon>Pseudomonadota</taxon>
        <taxon>Alphaproteobacteria</taxon>
        <taxon>Sphingomonadales</taxon>
        <taxon>Sphingomonadaceae</taxon>
        <taxon>Sphingomonas</taxon>
    </lineage>
</organism>
<comment type="caution">
    <text evidence="6">The sequence shown here is derived from an EMBL/GenBank/DDBJ whole genome shotgun (WGS) entry which is preliminary data.</text>
</comment>
<dbReference type="PANTHER" id="PTHR45138:SF9">
    <property type="entry name" value="DIGUANYLATE CYCLASE DGCM-RELATED"/>
    <property type="match status" value="1"/>
</dbReference>
<feature type="transmembrane region" description="Helical" evidence="4">
    <location>
        <begin position="147"/>
        <end position="166"/>
    </location>
</feature>
<feature type="domain" description="GGDEF" evidence="5">
    <location>
        <begin position="237"/>
        <end position="370"/>
    </location>
</feature>
<dbReference type="InterPro" id="IPR000160">
    <property type="entry name" value="GGDEF_dom"/>
</dbReference>
<accession>A0ABX0XLF9</accession>
<dbReference type="EMBL" id="JAATJE010000001">
    <property type="protein sequence ID" value="NJC33998.1"/>
    <property type="molecule type" value="Genomic_DNA"/>
</dbReference>
<dbReference type="CDD" id="cd01949">
    <property type="entry name" value="GGDEF"/>
    <property type="match status" value="1"/>
</dbReference>
<name>A0ABX0XLF9_9SPHN</name>
<protein>
    <recommendedName>
        <fullName evidence="1">diguanylate cyclase</fullName>
        <ecNumber evidence="1">2.7.7.65</ecNumber>
    </recommendedName>
</protein>
<evidence type="ECO:0000256" key="2">
    <source>
        <dbReference type="ARBA" id="ARBA00034247"/>
    </source>
</evidence>
<feature type="region of interest" description="Disordered" evidence="3">
    <location>
        <begin position="368"/>
        <end position="388"/>
    </location>
</feature>
<dbReference type="InterPro" id="IPR029787">
    <property type="entry name" value="Nucleotide_cyclase"/>
</dbReference>
<dbReference type="RefSeq" id="WP_167953908.1">
    <property type="nucleotide sequence ID" value="NZ_JAATJE010000001.1"/>
</dbReference>
<evidence type="ECO:0000313" key="7">
    <source>
        <dbReference type="Proteomes" id="UP000734218"/>
    </source>
</evidence>
<dbReference type="Proteomes" id="UP000734218">
    <property type="component" value="Unassembled WGS sequence"/>
</dbReference>
<dbReference type="PANTHER" id="PTHR45138">
    <property type="entry name" value="REGULATORY COMPONENTS OF SENSORY TRANSDUCTION SYSTEM"/>
    <property type="match status" value="1"/>
</dbReference>
<feature type="transmembrane region" description="Helical" evidence="4">
    <location>
        <begin position="172"/>
        <end position="189"/>
    </location>
</feature>
<dbReference type="SMART" id="SM00267">
    <property type="entry name" value="GGDEF"/>
    <property type="match status" value="1"/>
</dbReference>
<evidence type="ECO:0000313" key="6">
    <source>
        <dbReference type="EMBL" id="NJC33998.1"/>
    </source>
</evidence>
<feature type="transmembrane region" description="Helical" evidence="4">
    <location>
        <begin position="56"/>
        <end position="75"/>
    </location>
</feature>
<evidence type="ECO:0000256" key="4">
    <source>
        <dbReference type="SAM" id="Phobius"/>
    </source>
</evidence>
<feature type="transmembrane region" description="Helical" evidence="4">
    <location>
        <begin position="96"/>
        <end position="116"/>
    </location>
</feature>
<proteinExistence type="predicted"/>
<keyword evidence="4" id="KW-1133">Transmembrane helix</keyword>
<keyword evidence="4" id="KW-0472">Membrane</keyword>
<comment type="catalytic activity">
    <reaction evidence="2">
        <text>2 GTP = 3',3'-c-di-GMP + 2 diphosphate</text>
        <dbReference type="Rhea" id="RHEA:24898"/>
        <dbReference type="ChEBI" id="CHEBI:33019"/>
        <dbReference type="ChEBI" id="CHEBI:37565"/>
        <dbReference type="ChEBI" id="CHEBI:58805"/>
        <dbReference type="EC" id="2.7.7.65"/>
    </reaction>
</comment>
<keyword evidence="4" id="KW-0812">Transmembrane</keyword>
<dbReference type="SUPFAM" id="SSF55073">
    <property type="entry name" value="Nucleotide cyclase"/>
    <property type="match status" value="1"/>
</dbReference>
<dbReference type="InterPro" id="IPR050469">
    <property type="entry name" value="Diguanylate_Cyclase"/>
</dbReference>
<dbReference type="Gene3D" id="3.30.70.270">
    <property type="match status" value="1"/>
</dbReference>
<evidence type="ECO:0000259" key="5">
    <source>
        <dbReference type="PROSITE" id="PS50887"/>
    </source>
</evidence>
<dbReference type="Pfam" id="PF00990">
    <property type="entry name" value="GGDEF"/>
    <property type="match status" value="1"/>
</dbReference>
<gene>
    <name evidence="6" type="ORF">GGR88_001472</name>
</gene>
<keyword evidence="7" id="KW-1185">Reference proteome</keyword>
<feature type="transmembrane region" description="Helical" evidence="4">
    <location>
        <begin position="25"/>
        <end position="50"/>
    </location>
</feature>
<evidence type="ECO:0000256" key="3">
    <source>
        <dbReference type="SAM" id="MobiDB-lite"/>
    </source>
</evidence>
<dbReference type="EC" id="2.7.7.65" evidence="1"/>
<reference evidence="6 7" key="1">
    <citation type="submission" date="2020-03" db="EMBL/GenBank/DDBJ databases">
        <title>Genomic Encyclopedia of Type Strains, Phase IV (KMG-IV): sequencing the most valuable type-strain genomes for metagenomic binning, comparative biology and taxonomic classification.</title>
        <authorList>
            <person name="Goeker M."/>
        </authorList>
    </citation>
    <scope>NUCLEOTIDE SEQUENCE [LARGE SCALE GENOMIC DNA]</scope>
    <source>
        <strain evidence="6 7">DSM 27651</strain>
    </source>
</reference>
<dbReference type="InterPro" id="IPR043128">
    <property type="entry name" value="Rev_trsase/Diguanyl_cyclase"/>
</dbReference>
<dbReference type="PROSITE" id="PS50887">
    <property type="entry name" value="GGDEF"/>
    <property type="match status" value="1"/>
</dbReference>